<dbReference type="EC" id="2.7.7.72" evidence="10"/>
<evidence type="ECO:0000259" key="13">
    <source>
        <dbReference type="Pfam" id="PF21133"/>
    </source>
</evidence>
<dbReference type="HAMAP" id="MF_01264">
    <property type="entry name" value="CCA_arch"/>
    <property type="match status" value="1"/>
</dbReference>
<keyword evidence="7 10" id="KW-0067">ATP-binding</keyword>
<dbReference type="PROSITE" id="PS50152">
    <property type="entry name" value="25A_SYNTH_3"/>
    <property type="match status" value="1"/>
</dbReference>
<evidence type="ECO:0000313" key="14">
    <source>
        <dbReference type="EMBL" id="KKF39284.1"/>
    </source>
</evidence>
<evidence type="ECO:0000259" key="11">
    <source>
        <dbReference type="Pfam" id="PF01909"/>
    </source>
</evidence>
<dbReference type="InterPro" id="IPR042090">
    <property type="entry name" value="CCA_tRNA_nucleotrans_2"/>
</dbReference>
<evidence type="ECO:0000256" key="1">
    <source>
        <dbReference type="ARBA" id="ARBA00022679"/>
    </source>
</evidence>
<comment type="miscellaneous">
    <text evidence="10">A single active site specifically recognizes both ATP and CTP and is responsible for their addition.</text>
</comment>
<dbReference type="GO" id="GO:0160016">
    <property type="term" value="F:CCACCA tRNA nucleotidyltransferase activity"/>
    <property type="evidence" value="ECO:0007669"/>
    <property type="project" value="RHEA"/>
</dbReference>
<comment type="subunit">
    <text evidence="10">Homodimer.</text>
</comment>
<dbReference type="Gene3D" id="3.30.70.1550">
    <property type="entry name" value="Archaeal tRNA CCA-adding enzyme catalytic domain"/>
    <property type="match status" value="1"/>
</dbReference>
<feature type="binding site" evidence="10">
    <location>
        <position position="68"/>
    </location>
    <ligand>
        <name>Mg(2+)</name>
        <dbReference type="ChEBI" id="CHEBI:18420"/>
    </ligand>
</feature>
<keyword evidence="15" id="KW-1185">Reference proteome</keyword>
<accession>A0A0F8D4V6</accession>
<comment type="similarity">
    <text evidence="10">Belongs to the tRNA nucleotidyltransferase/poly(A) polymerase family. Archaeal CCA-adding enzyme subfamily.</text>
</comment>
<evidence type="ECO:0000256" key="5">
    <source>
        <dbReference type="ARBA" id="ARBA00022741"/>
    </source>
</evidence>
<dbReference type="InterPro" id="IPR048833">
    <property type="entry name" value="CAA_C"/>
</dbReference>
<dbReference type="AlphaFoldDB" id="A0A0F8D4V6"/>
<dbReference type="GO" id="GO:0000049">
    <property type="term" value="F:tRNA binding"/>
    <property type="evidence" value="ECO:0007669"/>
    <property type="project" value="UniProtKB-UniRule"/>
</dbReference>
<feature type="binding site" evidence="10">
    <location>
        <position position="54"/>
    </location>
    <ligand>
        <name>ATP</name>
        <dbReference type="ChEBI" id="CHEBI:30616"/>
    </ligand>
</feature>
<dbReference type="Gene3D" id="3.30.460.10">
    <property type="entry name" value="Beta Polymerase, domain 2"/>
    <property type="match status" value="1"/>
</dbReference>
<dbReference type="NCBIfam" id="TIGR03671">
    <property type="entry name" value="cca_archaeal"/>
    <property type="match status" value="1"/>
</dbReference>
<keyword evidence="6 10" id="KW-0692">RNA repair</keyword>
<dbReference type="GO" id="GO:0004810">
    <property type="term" value="F:CCA tRNA nucleotidyltransferase activity"/>
    <property type="evidence" value="ECO:0007669"/>
    <property type="project" value="UniProtKB-UniRule"/>
</dbReference>
<keyword evidence="8 10" id="KW-0460">Magnesium</keyword>
<evidence type="ECO:0000256" key="4">
    <source>
        <dbReference type="ARBA" id="ARBA00022723"/>
    </source>
</evidence>
<comment type="function">
    <text evidence="10">Catalyzes the addition and repair of the essential 3'-terminal CCA sequence in tRNAs without using a nucleic acid template. Adds these three nucleotides in the order of C, C, and A to the tRNA nucleotide-73, using CTP and ATP as substrates and producing inorganic pyrophosphate. tRNA 3'-terminal CCA addition is required both for tRNA processing and repair. Also involved in tRNA surveillance by mediating tandem CCA addition to generate a CCACCA at the 3' terminus of unstable tRNAs. While stable tRNAs receive only 3'-terminal CCA, unstable tRNAs are marked with CCACCA and rapidly degraded.</text>
</comment>
<keyword evidence="3 10" id="KW-0548">Nucleotidyltransferase</keyword>
<keyword evidence="2 10" id="KW-0819">tRNA processing</keyword>
<dbReference type="InterPro" id="IPR015329">
    <property type="entry name" value="tRNA_NucTransf2"/>
</dbReference>
<proteinExistence type="inferred from homology"/>
<sequence>MDDLEAVLSRVRDRVIPEPAEREHLRAVAATLADRTREAIADLPVDADVVQVGSTARGTWVSGDRDIDLFVRFDADLDREQLEEYGLAVGHAVLPDGHEEYAEHPYVKGTYEGFDVDLVPCHDVETAGDLVSAVDRTPFHDAYLSARLDDDLADDVVLAKAFLKGIGAYGSDLRTEGFSGYLTELLVLELGGFVPLVESARSWHPPVEFDPEGHAERTFDDPLVVVDPTDPTRNVAAVLSAANLARFQHYARELLAAPREGLFESEELTPLDPTDVRDHLDRRKTTPVAVVFDAPDVVDDQLWPQLRRSLDGIIRGLNERGFDVLRARAMTDGEGPKADGDEAKRAALYAELEVAERPSVVRHEGPPVAVRKHAASFYESYADDVDPETYGPFIDGDRYVVEREREFTTVREYLESDTAGDVALGAQVEREFAERDVLVGDAVATLAPAFGVPLREFYEPHP</sequence>
<dbReference type="InterPro" id="IPR006116">
    <property type="entry name" value="NT_2-5OAS_ClassI-CCAase"/>
</dbReference>
<dbReference type="GO" id="GO:0000287">
    <property type="term" value="F:magnesium ion binding"/>
    <property type="evidence" value="ECO:0007669"/>
    <property type="project" value="UniProtKB-UniRule"/>
</dbReference>
<keyword evidence="1 10" id="KW-0808">Transferase</keyword>
<evidence type="ECO:0000256" key="6">
    <source>
        <dbReference type="ARBA" id="ARBA00022800"/>
    </source>
</evidence>
<dbReference type="Pfam" id="PF01909">
    <property type="entry name" value="NTP_transf_2"/>
    <property type="match status" value="1"/>
</dbReference>
<comment type="catalytic activity">
    <reaction evidence="10">
        <text>a tRNA with a 3' CCA end + 2 CTP + ATP = a tRNA with a 3' CCACCA end + 3 diphosphate</text>
        <dbReference type="Rhea" id="RHEA:76235"/>
        <dbReference type="Rhea" id="RHEA-COMP:10468"/>
        <dbReference type="Rhea" id="RHEA-COMP:18655"/>
        <dbReference type="ChEBI" id="CHEBI:30616"/>
        <dbReference type="ChEBI" id="CHEBI:33019"/>
        <dbReference type="ChEBI" id="CHEBI:37563"/>
        <dbReference type="ChEBI" id="CHEBI:83071"/>
        <dbReference type="ChEBI" id="CHEBI:195187"/>
    </reaction>
</comment>
<feature type="domain" description="tRNA nucleotidyltransferase substrate binding" evidence="12">
    <location>
        <begin position="154"/>
        <end position="263"/>
    </location>
</feature>
<keyword evidence="5 10" id="KW-0547">Nucleotide-binding</keyword>
<evidence type="ECO:0000313" key="15">
    <source>
        <dbReference type="Proteomes" id="UP000053331"/>
    </source>
</evidence>
<dbReference type="InterPro" id="IPR002934">
    <property type="entry name" value="Polymerase_NTP_transf_dom"/>
</dbReference>
<organism evidence="14 15">
    <name type="scientific">Halorubrum saccharovorum</name>
    <dbReference type="NCBI Taxonomy" id="2248"/>
    <lineage>
        <taxon>Archaea</taxon>
        <taxon>Methanobacteriati</taxon>
        <taxon>Methanobacteriota</taxon>
        <taxon>Stenosarchaea group</taxon>
        <taxon>Halobacteria</taxon>
        <taxon>Halobacteriales</taxon>
        <taxon>Haloferacaceae</taxon>
        <taxon>Halorubrum</taxon>
    </lineage>
</organism>
<dbReference type="GO" id="GO:0005524">
    <property type="term" value="F:ATP binding"/>
    <property type="evidence" value="ECO:0007669"/>
    <property type="project" value="UniProtKB-UniRule"/>
</dbReference>
<feature type="binding site" evidence="10">
    <location>
        <position position="160"/>
    </location>
    <ligand>
        <name>CTP</name>
        <dbReference type="ChEBI" id="CHEBI:37563"/>
    </ligand>
</feature>
<evidence type="ECO:0000256" key="2">
    <source>
        <dbReference type="ARBA" id="ARBA00022694"/>
    </source>
</evidence>
<evidence type="ECO:0000256" key="7">
    <source>
        <dbReference type="ARBA" id="ARBA00022840"/>
    </source>
</evidence>
<evidence type="ECO:0000256" key="9">
    <source>
        <dbReference type="ARBA" id="ARBA00022884"/>
    </source>
</evidence>
<dbReference type="RefSeq" id="WP_050026286.1">
    <property type="nucleotide sequence ID" value="NZ_JNFH02000072.1"/>
</dbReference>
<dbReference type="Gene3D" id="3.30.70.590">
    <property type="entry name" value="Poly(A) polymerase predicted RNA binding domain"/>
    <property type="match status" value="1"/>
</dbReference>
<evidence type="ECO:0000256" key="10">
    <source>
        <dbReference type="HAMAP-Rule" id="MF_01264"/>
    </source>
</evidence>
<evidence type="ECO:0000256" key="8">
    <source>
        <dbReference type="ARBA" id="ARBA00022842"/>
    </source>
</evidence>
<comment type="catalytic activity">
    <reaction evidence="10">
        <text>a tRNA precursor + 2 CTP + ATP = a tRNA with a 3' CCA end + 3 diphosphate</text>
        <dbReference type="Rhea" id="RHEA:14433"/>
        <dbReference type="Rhea" id="RHEA-COMP:10465"/>
        <dbReference type="Rhea" id="RHEA-COMP:10468"/>
        <dbReference type="ChEBI" id="CHEBI:30616"/>
        <dbReference type="ChEBI" id="CHEBI:33019"/>
        <dbReference type="ChEBI" id="CHEBI:37563"/>
        <dbReference type="ChEBI" id="CHEBI:74896"/>
        <dbReference type="ChEBI" id="CHEBI:83071"/>
        <dbReference type="EC" id="2.7.7.72"/>
    </reaction>
</comment>
<dbReference type="SUPFAM" id="SSF81631">
    <property type="entry name" value="PAP/OAS1 substrate-binding domain"/>
    <property type="match status" value="1"/>
</dbReference>
<feature type="binding site" evidence="10">
    <location>
        <position position="57"/>
    </location>
    <ligand>
        <name>ATP</name>
        <dbReference type="ChEBI" id="CHEBI:30616"/>
    </ligand>
</feature>
<dbReference type="Proteomes" id="UP000053331">
    <property type="component" value="Unassembled WGS sequence"/>
</dbReference>
<feature type="domain" description="Polymerase nucleotidyl transferase" evidence="11">
    <location>
        <begin position="35"/>
        <end position="139"/>
    </location>
</feature>
<dbReference type="OrthoDB" id="7378at2157"/>
<feature type="binding site" evidence="10">
    <location>
        <position position="169"/>
    </location>
    <ligand>
        <name>CTP</name>
        <dbReference type="ChEBI" id="CHEBI:37563"/>
    </ligand>
</feature>
<feature type="binding site" evidence="10">
    <location>
        <position position="57"/>
    </location>
    <ligand>
        <name>CTP</name>
        <dbReference type="ChEBI" id="CHEBI:37563"/>
    </ligand>
</feature>
<dbReference type="PIRSF" id="PIRSF005335">
    <property type="entry name" value="CCA_arch"/>
    <property type="match status" value="1"/>
</dbReference>
<protein>
    <recommendedName>
        <fullName evidence="10">CCA-adding enzyme</fullName>
        <ecNumber evidence="10">2.7.7.72</ecNumber>
    </recommendedName>
    <alternativeName>
        <fullName evidence="10">CCA tRNA nucleotidyltransferase</fullName>
    </alternativeName>
    <alternativeName>
        <fullName evidence="10">tRNA CCA-pyrophosphorylase</fullName>
    </alternativeName>
    <alternativeName>
        <fullName evidence="10">tRNA adenylyl-/cytidylyl- transferase</fullName>
    </alternativeName>
    <alternativeName>
        <fullName evidence="10">tRNA nucleotidyltransferase</fullName>
    </alternativeName>
    <alternativeName>
        <fullName evidence="10">tRNA-NT</fullName>
    </alternativeName>
</protein>
<dbReference type="EMBL" id="JNFH02000072">
    <property type="protein sequence ID" value="KKF39284.1"/>
    <property type="molecule type" value="Genomic_DNA"/>
</dbReference>
<dbReference type="PANTHER" id="PTHR39643:SF1">
    <property type="entry name" value="CCA-ADDING ENZYME"/>
    <property type="match status" value="1"/>
</dbReference>
<dbReference type="SUPFAM" id="SSF81301">
    <property type="entry name" value="Nucleotidyltransferase"/>
    <property type="match status" value="1"/>
</dbReference>
<dbReference type="GO" id="GO:0042245">
    <property type="term" value="P:RNA repair"/>
    <property type="evidence" value="ECO:0007669"/>
    <property type="project" value="UniProtKB-KW"/>
</dbReference>
<feature type="binding site" evidence="10">
    <location>
        <position position="117"/>
    </location>
    <ligand>
        <name>Mg(2+)</name>
        <dbReference type="ChEBI" id="CHEBI:18420"/>
    </ligand>
</feature>
<dbReference type="Pfam" id="PF09249">
    <property type="entry name" value="tRNA_NucTransf2"/>
    <property type="match status" value="1"/>
</dbReference>
<dbReference type="PANTHER" id="PTHR39643">
    <property type="entry name" value="CCA-ADDING ENZYME"/>
    <property type="match status" value="1"/>
</dbReference>
<dbReference type="InterPro" id="IPR011068">
    <property type="entry name" value="NuclTrfase_I-like_C"/>
</dbReference>
<keyword evidence="4 10" id="KW-0479">Metal-binding</keyword>
<keyword evidence="9 10" id="KW-0694">RNA-binding</keyword>
<gene>
    <name evidence="10" type="primary">cca</name>
    <name evidence="14" type="ORF">FK85_29745</name>
</gene>
<dbReference type="InterPro" id="IPR043519">
    <property type="entry name" value="NT_sf"/>
</dbReference>
<name>A0A0F8D4V6_9EURY</name>
<evidence type="ECO:0000259" key="12">
    <source>
        <dbReference type="Pfam" id="PF09249"/>
    </source>
</evidence>
<feature type="binding site" evidence="10">
    <location>
        <position position="160"/>
    </location>
    <ligand>
        <name>ATP</name>
        <dbReference type="ChEBI" id="CHEBI:30616"/>
    </ligand>
</feature>
<dbReference type="SUPFAM" id="SSF55003">
    <property type="entry name" value="PAP/Archaeal CCA-adding enzyme, C-terminal domain"/>
    <property type="match status" value="1"/>
</dbReference>
<dbReference type="Pfam" id="PF21133">
    <property type="entry name" value="CAA_C"/>
    <property type="match status" value="1"/>
</dbReference>
<feature type="binding site" evidence="10">
    <location>
        <position position="54"/>
    </location>
    <ligand>
        <name>CTP</name>
        <dbReference type="ChEBI" id="CHEBI:37563"/>
    </ligand>
</feature>
<comment type="cofactor">
    <cofactor evidence="10">
        <name>Mg(2+)</name>
        <dbReference type="ChEBI" id="CHEBI:18420"/>
    </cofactor>
</comment>
<reference evidence="14 15" key="1">
    <citation type="journal article" date="2015" name="Genome Announc.">
        <title>Draft genome sequence of a Halorubrum H3 strain isolated from the burlinskoye salt lake (Altai Krai, Russia).</title>
        <authorList>
            <person name="Rozanov A.S."/>
            <person name="Bryanskaya A.V."/>
            <person name="Malup T.K."/>
            <person name="Kotenko A.V."/>
            <person name="Peltek S.E."/>
        </authorList>
    </citation>
    <scope>NUCLEOTIDE SEQUENCE [LARGE SCALE GENOMIC DNA]</scope>
    <source>
        <strain evidence="14 15">H3</strain>
    </source>
</reference>
<evidence type="ECO:0000256" key="3">
    <source>
        <dbReference type="ARBA" id="ARBA00022695"/>
    </source>
</evidence>
<dbReference type="GO" id="GO:0001680">
    <property type="term" value="P:tRNA 3'-terminal CCA addition"/>
    <property type="evidence" value="ECO:0007669"/>
    <property type="project" value="UniProtKB-UniRule"/>
</dbReference>
<feature type="binding site" evidence="10">
    <location>
        <position position="140"/>
    </location>
    <ligand>
        <name>ATP</name>
        <dbReference type="ChEBI" id="CHEBI:30616"/>
    </ligand>
</feature>
<dbReference type="InterPro" id="IPR008229">
    <property type="entry name" value="CCA-adding_arc"/>
</dbReference>
<dbReference type="Gene3D" id="1.10.1410.30">
    <property type="entry name" value="CCA tRNA nucleotidyltransferase, domain 2"/>
    <property type="match status" value="1"/>
</dbReference>
<dbReference type="CDD" id="cd05400">
    <property type="entry name" value="NT_2-5OAS_ClassI-CCAase"/>
    <property type="match status" value="1"/>
</dbReference>
<feature type="domain" description="CCA-adding enzyme C-terminal" evidence="13">
    <location>
        <begin position="283"/>
        <end position="438"/>
    </location>
</feature>
<feature type="binding site" evidence="10">
    <location>
        <position position="66"/>
    </location>
    <ligand>
        <name>Mg(2+)</name>
        <dbReference type="ChEBI" id="CHEBI:18420"/>
    </ligand>
</feature>
<feature type="binding site" evidence="10">
    <location>
        <position position="169"/>
    </location>
    <ligand>
        <name>ATP</name>
        <dbReference type="ChEBI" id="CHEBI:30616"/>
    </ligand>
</feature>
<comment type="caution">
    <text evidence="14">The sequence shown here is derived from an EMBL/GenBank/DDBJ whole genome shotgun (WGS) entry which is preliminary data.</text>
</comment>
<feature type="binding site" evidence="10">
    <location>
        <position position="140"/>
    </location>
    <ligand>
        <name>CTP</name>
        <dbReference type="ChEBI" id="CHEBI:37563"/>
    </ligand>
</feature>